<feature type="region of interest" description="Disordered" evidence="8">
    <location>
        <begin position="559"/>
        <end position="699"/>
    </location>
</feature>
<feature type="compositionally biased region" description="Polar residues" evidence="8">
    <location>
        <begin position="800"/>
        <end position="813"/>
    </location>
</feature>
<dbReference type="PRINTS" id="PR00147">
    <property type="entry name" value="DNAPHOTLYASE"/>
</dbReference>
<dbReference type="InterPro" id="IPR014133">
    <property type="entry name" value="Cry_DASH"/>
</dbReference>
<dbReference type="Proteomes" id="UP000775872">
    <property type="component" value="Unassembled WGS sequence"/>
</dbReference>
<evidence type="ECO:0000256" key="7">
    <source>
        <dbReference type="PIRSR" id="PIRSR602081-2"/>
    </source>
</evidence>
<dbReference type="SUPFAM" id="SSF48173">
    <property type="entry name" value="Cryptochrome/photolyase FAD-binding domain"/>
    <property type="match status" value="1"/>
</dbReference>
<evidence type="ECO:0000259" key="9">
    <source>
        <dbReference type="PROSITE" id="PS51645"/>
    </source>
</evidence>
<dbReference type="OrthoDB" id="435881at2759"/>
<feature type="compositionally biased region" description="Polar residues" evidence="8">
    <location>
        <begin position="780"/>
        <end position="790"/>
    </location>
</feature>
<evidence type="ECO:0000256" key="1">
    <source>
        <dbReference type="ARBA" id="ARBA00001932"/>
    </source>
</evidence>
<feature type="binding site" evidence="6">
    <location>
        <position position="286"/>
    </location>
    <ligand>
        <name>FAD</name>
        <dbReference type="ChEBI" id="CHEBI:57692"/>
    </ligand>
</feature>
<dbReference type="GO" id="GO:0000719">
    <property type="term" value="P:photoreactive repair"/>
    <property type="evidence" value="ECO:0007669"/>
    <property type="project" value="TreeGrafter"/>
</dbReference>
<feature type="domain" description="Photolyase/cryptochrome alpha/beta" evidence="9">
    <location>
        <begin position="5"/>
        <end position="165"/>
    </location>
</feature>
<keyword evidence="5" id="KW-0157">Chromophore</keyword>
<dbReference type="Pfam" id="PF00875">
    <property type="entry name" value="DNA_photolyase"/>
    <property type="match status" value="1"/>
</dbReference>
<evidence type="ECO:0000256" key="3">
    <source>
        <dbReference type="ARBA" id="ARBA00022630"/>
    </source>
</evidence>
<gene>
    <name evidence="10" type="ORF">CSOL1703_00003629</name>
</gene>
<reference evidence="10" key="1">
    <citation type="submission" date="2021-10" db="EMBL/GenBank/DDBJ databases">
        <authorList>
            <person name="Piombo E."/>
        </authorList>
    </citation>
    <scope>NUCLEOTIDE SEQUENCE</scope>
</reference>
<accession>A0A9N9VYV1</accession>
<organism evidence="10 11">
    <name type="scientific">Clonostachys solani</name>
    <dbReference type="NCBI Taxonomy" id="160281"/>
    <lineage>
        <taxon>Eukaryota</taxon>
        <taxon>Fungi</taxon>
        <taxon>Dikarya</taxon>
        <taxon>Ascomycota</taxon>
        <taxon>Pezizomycotina</taxon>
        <taxon>Sordariomycetes</taxon>
        <taxon>Hypocreomycetidae</taxon>
        <taxon>Hypocreales</taxon>
        <taxon>Bionectriaceae</taxon>
        <taxon>Clonostachys</taxon>
    </lineage>
</organism>
<comment type="caution">
    <text evidence="10">The sequence shown here is derived from an EMBL/GenBank/DDBJ whole genome shotgun (WGS) entry which is preliminary data.</text>
</comment>
<dbReference type="InterPro" id="IPR036155">
    <property type="entry name" value="Crypto/Photolyase_N_sf"/>
</dbReference>
<evidence type="ECO:0000256" key="2">
    <source>
        <dbReference type="ARBA" id="ARBA00005862"/>
    </source>
</evidence>
<dbReference type="GO" id="GO:0003684">
    <property type="term" value="F:damaged DNA binding"/>
    <property type="evidence" value="ECO:0007669"/>
    <property type="project" value="TreeGrafter"/>
</dbReference>
<dbReference type="PROSITE" id="PS51645">
    <property type="entry name" value="PHR_CRY_ALPHA_BETA"/>
    <property type="match status" value="1"/>
</dbReference>
<name>A0A9N9VYV1_9HYPO</name>
<feature type="binding site" evidence="6">
    <location>
        <begin position="466"/>
        <end position="468"/>
    </location>
    <ligand>
        <name>FAD</name>
        <dbReference type="ChEBI" id="CHEBI:57692"/>
    </ligand>
</feature>
<dbReference type="AlphaFoldDB" id="A0A9N9VYV1"/>
<keyword evidence="11" id="KW-1185">Reference proteome</keyword>
<comment type="similarity">
    <text evidence="2">Belongs to the DNA photolyase class-1 family.</text>
</comment>
<feature type="compositionally biased region" description="Basic and acidic residues" evidence="8">
    <location>
        <begin position="573"/>
        <end position="593"/>
    </location>
</feature>
<dbReference type="InterPro" id="IPR014729">
    <property type="entry name" value="Rossmann-like_a/b/a_fold"/>
</dbReference>
<keyword evidence="3 6" id="KW-0285">Flavoprotein</keyword>
<feature type="compositionally biased region" description="Polar residues" evidence="8">
    <location>
        <begin position="639"/>
        <end position="671"/>
    </location>
</feature>
<comment type="cofactor">
    <cofactor evidence="6">
        <name>FAD</name>
        <dbReference type="ChEBI" id="CHEBI:57692"/>
    </cofactor>
    <text evidence="6">Binds 1 FAD per subunit.</text>
</comment>
<feature type="site" description="Electron transfer via tryptophanyl radical" evidence="7">
    <location>
        <position position="453"/>
    </location>
</feature>
<feature type="site" description="Electron transfer via tryptophanyl radical" evidence="7">
    <location>
        <position position="476"/>
    </location>
</feature>
<keyword evidence="4 6" id="KW-0274">FAD</keyword>
<feature type="region of interest" description="Disordered" evidence="8">
    <location>
        <begin position="752"/>
        <end position="813"/>
    </location>
</feature>
<evidence type="ECO:0000256" key="4">
    <source>
        <dbReference type="ARBA" id="ARBA00022827"/>
    </source>
</evidence>
<evidence type="ECO:0000256" key="5">
    <source>
        <dbReference type="ARBA" id="ARBA00022991"/>
    </source>
</evidence>
<dbReference type="InterPro" id="IPR006050">
    <property type="entry name" value="DNA_photolyase_N"/>
</dbReference>
<dbReference type="InterPro" id="IPR005101">
    <property type="entry name" value="Cryptochr/Photolyase_FAD-bd"/>
</dbReference>
<evidence type="ECO:0000256" key="6">
    <source>
        <dbReference type="PIRSR" id="PIRSR602081-1"/>
    </source>
</evidence>
<feature type="compositionally biased region" description="Polar residues" evidence="8">
    <location>
        <begin position="595"/>
        <end position="616"/>
    </location>
</feature>
<dbReference type="Gene3D" id="1.25.40.80">
    <property type="match status" value="1"/>
</dbReference>
<dbReference type="GO" id="GO:0003904">
    <property type="term" value="F:deoxyribodipyrimidine photo-lyase activity"/>
    <property type="evidence" value="ECO:0007669"/>
    <property type="project" value="TreeGrafter"/>
</dbReference>
<protein>
    <recommendedName>
        <fullName evidence="9">Photolyase/cryptochrome alpha/beta domain-containing protein</fullName>
    </recommendedName>
</protein>
<feature type="binding site" evidence="6">
    <location>
        <begin position="299"/>
        <end position="303"/>
    </location>
    <ligand>
        <name>FAD</name>
        <dbReference type="ChEBI" id="CHEBI:57692"/>
    </ligand>
</feature>
<dbReference type="EMBL" id="CABFOC020000002">
    <property type="protein sequence ID" value="CAH0039388.1"/>
    <property type="molecule type" value="Genomic_DNA"/>
</dbReference>
<dbReference type="InterPro" id="IPR036134">
    <property type="entry name" value="Crypto/Photolyase_FAD-like_sf"/>
</dbReference>
<dbReference type="Pfam" id="PF03441">
    <property type="entry name" value="FAD_binding_7"/>
    <property type="match status" value="1"/>
</dbReference>
<dbReference type="Gene3D" id="1.10.579.10">
    <property type="entry name" value="DNA Cyclobutane Dipyrimidine Photolyase, subunit A, domain 3"/>
    <property type="match status" value="1"/>
</dbReference>
<evidence type="ECO:0000256" key="8">
    <source>
        <dbReference type="SAM" id="MobiDB-lite"/>
    </source>
</evidence>
<dbReference type="InterPro" id="IPR002081">
    <property type="entry name" value="Cryptochrome/DNA_photolyase_1"/>
</dbReference>
<evidence type="ECO:0000313" key="10">
    <source>
        <dbReference type="EMBL" id="CAH0039388.1"/>
    </source>
</evidence>
<sequence length="813" mass="91342">MARNNLLIYLMRRDLRVSDNPILHRLATSKEHNFTHLLPVFIFPSKQIEVSGFLPEGIKSPYPEARSQVGNFWRCGPHRARFLAQSVWDVKQSLESLDSGLLIRVGSFQDVLDSTIKSLMKCGVHVSAVWMTEEHSFEEIEEQETVSSVCSDHGVDFRLWADEKYFVDDRDTGLAHPRDLPDVFTTYRKSQEPLRDQPRSPLPKPKMSTLPPLLGAHAIPSQFPPFVAAESLAELESRLISPIDTMFHDQPPFPEGAQSAHPFTGGETEAWRRLEYLIKTGAMAAYKTTRNGLIGPDFSTKLSAYLSNGSLTARQIHHELVRFENGTYSKYVMTTGYGEGENDGTRAVRFELLWRDYMRLCTQKFGRRLFRLSGLRDTPYKRTWKSGNAEHAATDQAPPPERISHIMERFLQGTTGMGLIDASQRELLHTGYTSNRARQNVASFLAKHLEIDWRYGAEWYEMMLVDYDVSSNWSNWMYVAGVGNDPRGEARIFNPVKQAYDYDPEGEYVRMWVPEVRTLEKVESVFQVCTASPDDLEKSGLTRHIMVTDPIKRIDFFVDKKPRTSRKPTPKWRLRDSQARKNRDNDNGKDGDSNWRSSDTTVVIRRQSNSSQSNDGANGPGRVNDNGRATIANGASGANRATSMNANRASGTNRSLGTNGVTVANSASSLTRVRRPSEVNGSNGLHGAQGLHTTSQPPTMGQYQHHPFHDQLNGISLPPPGFVVPFYYTTSDPFGHSPFGNNHCLQATNTYRHSRGRGSGQGYRGRGGRRGGQRYNGRNNSIRQDNNNGSRHGGHFDGATLTSANNQFFESST</sequence>
<dbReference type="NCBIfam" id="TIGR02765">
    <property type="entry name" value="crypto_DASH"/>
    <property type="match status" value="1"/>
</dbReference>
<proteinExistence type="inferred from homology"/>
<dbReference type="PANTHER" id="PTHR11455:SF22">
    <property type="entry name" value="CRYPTOCHROME DASH"/>
    <property type="match status" value="1"/>
</dbReference>
<comment type="cofactor">
    <cofactor evidence="1">
        <name>(6R)-5,10-methylene-5,6,7,8-tetrahydrofolate</name>
        <dbReference type="ChEBI" id="CHEBI:15636"/>
    </cofactor>
</comment>
<feature type="site" description="Electron transfer via tryptophanyl radical" evidence="7">
    <location>
        <position position="384"/>
    </location>
</feature>
<evidence type="ECO:0000313" key="11">
    <source>
        <dbReference type="Proteomes" id="UP000775872"/>
    </source>
</evidence>
<dbReference type="GO" id="GO:0071949">
    <property type="term" value="F:FAD binding"/>
    <property type="evidence" value="ECO:0007669"/>
    <property type="project" value="TreeGrafter"/>
</dbReference>
<dbReference type="Gene3D" id="3.40.50.620">
    <property type="entry name" value="HUPs"/>
    <property type="match status" value="1"/>
</dbReference>
<feature type="compositionally biased region" description="Basic residues" evidence="8">
    <location>
        <begin position="563"/>
        <end position="572"/>
    </location>
</feature>
<dbReference type="SUPFAM" id="SSF52425">
    <property type="entry name" value="Cryptochrome/photolyase, N-terminal domain"/>
    <property type="match status" value="1"/>
</dbReference>
<dbReference type="PANTHER" id="PTHR11455">
    <property type="entry name" value="CRYPTOCHROME"/>
    <property type="match status" value="1"/>
</dbReference>